<dbReference type="Proteomes" id="UP000371977">
    <property type="component" value="Unassembled WGS sequence"/>
</dbReference>
<name>A0A6C2C9A1_9LACO</name>
<accession>A0A6C2C9A1</accession>
<dbReference type="AlphaFoldDB" id="A0A6C2C9A1"/>
<gene>
    <name evidence="1" type="ORF">ESZ50_02595</name>
</gene>
<organism evidence="1 2">
    <name type="scientific">Weissella muntiaci</name>
    <dbReference type="NCBI Taxonomy" id="2508881"/>
    <lineage>
        <taxon>Bacteria</taxon>
        <taxon>Bacillati</taxon>
        <taxon>Bacillota</taxon>
        <taxon>Bacilli</taxon>
        <taxon>Lactobacillales</taxon>
        <taxon>Lactobacillaceae</taxon>
        <taxon>Weissella</taxon>
    </lineage>
</organism>
<reference evidence="1 2" key="1">
    <citation type="submission" date="2019-01" db="EMBL/GenBank/DDBJ databases">
        <title>Weissella sp. nov., a novel lactic acid bacterium isolated from animal feces.</title>
        <authorList>
            <person name="Wang L.-T."/>
        </authorList>
    </citation>
    <scope>NUCLEOTIDE SEQUENCE [LARGE SCALE GENOMIC DNA]</scope>
    <source>
        <strain evidence="1 2">8H-2</strain>
    </source>
</reference>
<keyword evidence="2" id="KW-1185">Reference proteome</keyword>
<comment type="caution">
    <text evidence="1">The sequence shown here is derived from an EMBL/GenBank/DDBJ whole genome shotgun (WGS) entry which is preliminary data.</text>
</comment>
<sequence>MKAKNEAQKDYQKRLTTAQLSKQRAKSYIRNYAGYEEILELLEIFNMIHHRNLKISESQYEESE</sequence>
<evidence type="ECO:0000313" key="1">
    <source>
        <dbReference type="EMBL" id="TYC50578.1"/>
    </source>
</evidence>
<evidence type="ECO:0000313" key="2">
    <source>
        <dbReference type="Proteomes" id="UP000371977"/>
    </source>
</evidence>
<protein>
    <submittedName>
        <fullName evidence="1">Uncharacterized protein</fullName>
    </submittedName>
</protein>
<dbReference type="EMBL" id="SDGZ01000008">
    <property type="protein sequence ID" value="TYC50578.1"/>
    <property type="molecule type" value="Genomic_DNA"/>
</dbReference>
<proteinExistence type="predicted"/>
<dbReference type="RefSeq" id="WP_148622050.1">
    <property type="nucleotide sequence ID" value="NZ_SDGZ01000008.1"/>
</dbReference>